<dbReference type="EMBL" id="UGLC01000004">
    <property type="protein sequence ID" value="STU49808.1"/>
    <property type="molecule type" value="Genomic_DNA"/>
</dbReference>
<dbReference type="EMBL" id="RDAM01000001">
    <property type="protein sequence ID" value="RRF07079.1"/>
    <property type="molecule type" value="Genomic_DNA"/>
</dbReference>
<evidence type="ECO:0000313" key="7">
    <source>
        <dbReference type="EMBL" id="MUA39096.1"/>
    </source>
</evidence>
<evidence type="ECO:0000313" key="35">
    <source>
        <dbReference type="Proteomes" id="UP000255192"/>
    </source>
</evidence>
<dbReference type="EMBL" id="UJHH01000011">
    <property type="protein sequence ID" value="SWF72742.1"/>
    <property type="molecule type" value="Genomic_DNA"/>
</dbReference>
<dbReference type="EMBL" id="CP066534">
    <property type="protein sequence ID" value="QQL33799.1"/>
    <property type="molecule type" value="Genomic_DNA"/>
</dbReference>
<dbReference type="EMBL" id="UKAW01000010">
    <property type="protein sequence ID" value="SXG17607.1"/>
    <property type="molecule type" value="Genomic_DNA"/>
</dbReference>
<evidence type="ECO:0000313" key="25">
    <source>
        <dbReference type="EMBL" id="SXN29161.1"/>
    </source>
</evidence>
<dbReference type="Proteomes" id="UP000275975">
    <property type="component" value="Unassembled WGS sequence"/>
</dbReference>
<evidence type="ECO:0000313" key="20">
    <source>
        <dbReference type="EMBL" id="SVN65327.1"/>
    </source>
</evidence>
<evidence type="ECO:0000313" key="17">
    <source>
        <dbReference type="EMBL" id="STU49808.1"/>
    </source>
</evidence>
<dbReference type="Proteomes" id="UP000254799">
    <property type="component" value="Unassembled WGS sequence"/>
</dbReference>
<dbReference type="EMBL" id="UJRG01000006">
    <property type="protein sequence ID" value="SWT13706.1"/>
    <property type="molecule type" value="Genomic_DNA"/>
</dbReference>
<dbReference type="Proteomes" id="UP000283322">
    <property type="component" value="Unassembled WGS sequence"/>
</dbReference>
<reference evidence="12" key="4">
    <citation type="submission" date="2018-07" db="EMBL/GenBank/DDBJ databases">
        <authorList>
            <person name="Martins R.C."/>
            <person name="Perdigao-Neto L.V."/>
            <person name="Costa S.F."/>
            <person name="Levin A.S.S."/>
        </authorList>
    </citation>
    <scope>NUCLEOTIDE SEQUENCE</scope>
    <source>
        <strain evidence="12">BC_5001</strain>
    </source>
</reference>
<dbReference type="Proteomes" id="UP000439817">
    <property type="component" value="Chromosome"/>
</dbReference>
<dbReference type="EMBL" id="UGMD01000002">
    <property type="protein sequence ID" value="STU87454.1"/>
    <property type="molecule type" value="Genomic_DNA"/>
</dbReference>
<evidence type="ECO:0000313" key="46">
    <source>
        <dbReference type="Proteomes" id="UP000282433"/>
    </source>
</evidence>
<organism evidence="14 47">
    <name type="scientific">Klebsiella pneumoniae</name>
    <dbReference type="NCBI Taxonomy" id="573"/>
    <lineage>
        <taxon>Bacteria</taxon>
        <taxon>Pseudomonadati</taxon>
        <taxon>Pseudomonadota</taxon>
        <taxon>Gammaproteobacteria</taxon>
        <taxon>Enterobacterales</taxon>
        <taxon>Enterobacteriaceae</taxon>
        <taxon>Klebsiella/Raoultella group</taxon>
        <taxon>Klebsiella</taxon>
        <taxon>Klebsiella pneumoniae complex</taxon>
    </lineage>
</organism>
<reference evidence="9 51" key="15">
    <citation type="journal article" date="2020" name="Antibiotics">
        <title>Molecular Typing, Characterization of Antimicrobial Resistance, Virulence Profiling and Analysis of Whole-Genome Sequence of Clinical Klebsiella pneumoniae Isolates.</title>
        <authorList>
            <person name="Shelenkov A."/>
            <person name="Mikhaylova Y."/>
            <person name="Yanushevich Y."/>
            <person name="Samoilov A."/>
            <person name="Petrova L."/>
            <person name="Fomina V."/>
            <person name="Gusarov V."/>
            <person name="Zamyatin M."/>
            <person name="Shagin D."/>
            <person name="Akimkin V."/>
        </authorList>
    </citation>
    <scope>NUCLEOTIDE SEQUENCE [LARGE SCALE GENOMIC DNA]</scope>
    <source>
        <strain evidence="9 51">CriePir120</strain>
    </source>
</reference>
<evidence type="ECO:0000313" key="56">
    <source>
        <dbReference type="Proteomes" id="UP000595568"/>
    </source>
</evidence>
<dbReference type="EMBL" id="CP068602">
    <property type="protein sequence ID" value="QQZ71770.1"/>
    <property type="molecule type" value="Genomic_DNA"/>
</dbReference>
<dbReference type="Proteomes" id="UP000595568">
    <property type="component" value="Chromosome"/>
</dbReference>
<reference evidence="3 32" key="1">
    <citation type="submission" date="2014-10" db="EMBL/GenBank/DDBJ databases">
        <title>Plasmid movement, recombination, and chromosomal integration amongst multidrug resistant commensal Escherichia coli clones within a single commercial turkey flock.</title>
        <authorList>
            <person name="Lang K."/>
            <person name="Dorn K."/>
            <person name="Danzeisen J."/>
            <person name="Johnson T."/>
        </authorList>
    </citation>
    <scope>NUCLEOTIDE SEQUENCE [LARGE SCALE GENOMIC DNA]</scope>
    <source>
        <strain evidence="3 32">UMNturkey9</strain>
    </source>
</reference>
<evidence type="ECO:0000256" key="1">
    <source>
        <dbReference type="SAM" id="Phobius"/>
    </source>
</evidence>
<dbReference type="Proteomes" id="UP000282433">
    <property type="component" value="Chromosome"/>
</dbReference>
<reference evidence="2" key="17">
    <citation type="submission" date="2020-10" db="EMBL/GenBank/DDBJ databases">
        <title>Genome Sequence of ESBL Producing Zambian Clinical Strains.</title>
        <authorList>
            <person name="Shawa M."/>
            <person name="Furuta Y."/>
            <person name="Simbotwe M."/>
            <person name="Mulenga E."/>
            <person name="Mubanga M."/>
            <person name="Mulenga G."/>
            <person name="Kaile C."/>
            <person name="Zorigt T."/>
            <person name="Hang'ombe B."/>
            <person name="Higashi H."/>
        </authorList>
    </citation>
    <scope>NUCLEOTIDE SEQUENCE</scope>
    <source>
        <strain evidence="2">Zam_UTH_09</strain>
    </source>
</reference>
<evidence type="ECO:0000313" key="5">
    <source>
        <dbReference type="EMBL" id="MRJ97756.1"/>
    </source>
</evidence>
<evidence type="ECO:0000313" key="40">
    <source>
        <dbReference type="Proteomes" id="UP000258905"/>
    </source>
</evidence>
<reference evidence="8 53" key="16">
    <citation type="submission" date="2020-02" db="EMBL/GenBank/DDBJ databases">
        <title>Klebsiella pneumoniae genome sequencing and assembly.</title>
        <authorList>
            <person name="Starkova P.S."/>
            <person name="Sulyan O.S."/>
            <person name="Likholetova D.V."/>
            <person name="Ageevets V.A."/>
            <person name="Lazareva I.V."/>
            <person name="Sopova J.V."/>
            <person name="Sidorenko S.V."/>
        </authorList>
    </citation>
    <scope>NUCLEOTIDE SEQUENCE [LARGE SCALE GENOMIC DNA]</scope>
    <source>
        <strain evidence="8 53">2429</strain>
    </source>
</reference>
<dbReference type="EMBL" id="UWVH01000001">
    <property type="protein sequence ID" value="VCV75571.1"/>
    <property type="molecule type" value="Genomic_DNA"/>
</dbReference>
<reference evidence="14 47" key="9">
    <citation type="submission" date="2018-10" db="EMBL/GenBank/DDBJ databases">
        <authorList>
            <person name="Vanduin D."/>
            <person name="Fouts D."/>
            <person name="Wright M."/>
            <person name="Sutton G."/>
            <person name="Nguyen K."/>
            <person name="Kreiswirth B."/>
            <person name="Chen L."/>
            <person name="Rojas L."/>
            <person name="Hujer A."/>
            <person name="Hujer K."/>
            <person name="Bonomo R."/>
            <person name="Adams M."/>
        </authorList>
    </citation>
    <scope>NUCLEOTIDE SEQUENCE [LARGE SCALE GENOMIC DNA]</scope>
    <source>
        <strain evidence="14 47">CRK0165</strain>
    </source>
</reference>
<dbReference type="EMBL" id="ULCI01000016">
    <property type="protein sequence ID" value="SYR44532.1"/>
    <property type="molecule type" value="Genomic_DNA"/>
</dbReference>
<dbReference type="Proteomes" id="UP000259497">
    <property type="component" value="Unassembled WGS sequence"/>
</dbReference>
<dbReference type="EMBL" id="JRRF01000007">
    <property type="protein sequence ID" value="KII06490.1"/>
    <property type="molecule type" value="Genomic_DNA"/>
</dbReference>
<dbReference type="EMBL" id="UIUC01000013">
    <property type="protein sequence ID" value="SVN65327.1"/>
    <property type="molecule type" value="Genomic_DNA"/>
</dbReference>
<reference evidence="28 50" key="12">
    <citation type="submission" date="2019-08" db="EMBL/GenBank/DDBJ databases">
        <title>Phenotypic and genetic characterization of extended-spectrum b-lactamase-producing hypermucoviscous Klebsiella pneumoniae from Chile.</title>
        <authorList>
            <person name="Morales-Leon F."/>
            <person name="Caro C."/>
            <person name="Opazo-Capurro A."/>
            <person name="Lincopan N."/>
            <person name="Dominguez-Yevenes M."/>
            <person name="Lima C."/>
            <person name="Bello-Toledo H."/>
            <person name="Gonzalez-Rocha G."/>
        </authorList>
    </citation>
    <scope>NUCLEOTIDE SEQUENCE [LARGE SCALE GENOMIC DNA]</scope>
    <source>
        <strain evidence="28 50">UCO-494</strain>
    </source>
</reference>
<dbReference type="Proteomes" id="UP000258253">
    <property type="component" value="Unassembled WGS sequence"/>
</dbReference>
<evidence type="ECO:0000313" key="12">
    <source>
        <dbReference type="EMBL" id="RBZ21734.1"/>
    </source>
</evidence>
<evidence type="ECO:0000313" key="54">
    <source>
        <dbReference type="Proteomes" id="UP000485085"/>
    </source>
</evidence>
<dbReference type="EMBL" id="QOHW01000011">
    <property type="protein sequence ID" value="RBZ21734.1"/>
    <property type="molecule type" value="Genomic_DNA"/>
</dbReference>
<evidence type="ECO:0000313" key="18">
    <source>
        <dbReference type="EMBL" id="STU87454.1"/>
    </source>
</evidence>
<dbReference type="EMBL" id="WJWF01000002">
    <property type="protein sequence ID" value="MRL34415.1"/>
    <property type="molecule type" value="Genomic_DNA"/>
</dbReference>
<keyword evidence="1" id="KW-0472">Membrane</keyword>
<dbReference type="Proteomes" id="UP000441029">
    <property type="component" value="Unassembled WGS sequence"/>
</dbReference>
<dbReference type="EMBL" id="UGMG01000001">
    <property type="protein sequence ID" value="STV13117.1"/>
    <property type="molecule type" value="Genomic_DNA"/>
</dbReference>
<dbReference type="KEGG" id="kpx:PMK1_01469"/>
<reference evidence="12" key="5">
    <citation type="submission" date="2018-08" db="EMBL/GenBank/DDBJ databases">
        <title>Klebsiella pneumoniae genome sequencing and assembly.</title>
        <authorList>
            <person name="Martins R.C.R."/>
            <person name="Perdigao-Neto L.V."/>
            <person name="Costa S.F."/>
            <person name="Levin A.S.S."/>
        </authorList>
    </citation>
    <scope>NUCLEOTIDE SEQUENCE</scope>
    <source>
        <strain evidence="12">BC_5001</strain>
    </source>
</reference>
<accession>A0A086IFT6</accession>
<evidence type="ECO:0000313" key="47">
    <source>
        <dbReference type="Proteomes" id="UP000283322"/>
    </source>
</evidence>
<keyword evidence="1" id="KW-1133">Transmembrane helix</keyword>
<evidence type="ECO:0000313" key="4">
    <source>
        <dbReference type="EMBL" id="MDP0968186.1"/>
    </source>
</evidence>
<dbReference type="Proteomes" id="UP000031820">
    <property type="component" value="Unassembled WGS sequence"/>
</dbReference>
<evidence type="ECO:0000313" key="36">
    <source>
        <dbReference type="Proteomes" id="UP000255239"/>
    </source>
</evidence>
<protein>
    <submittedName>
        <fullName evidence="16">Lipopolysaccharide core biosynthesis protein RfaZ</fullName>
    </submittedName>
    <submittedName>
        <fullName evidence="14">Sugar glycosyltransferase</fullName>
    </submittedName>
</protein>
<evidence type="ECO:0000313" key="6">
    <source>
        <dbReference type="EMBL" id="MRL34415.1"/>
    </source>
</evidence>
<dbReference type="Proteomes" id="UP000269921">
    <property type="component" value="Unassembled WGS sequence"/>
</dbReference>
<dbReference type="Proteomes" id="UP000258798">
    <property type="component" value="Unassembled WGS sequence"/>
</dbReference>
<evidence type="ECO:0000313" key="55">
    <source>
        <dbReference type="Proteomes" id="UP000532829"/>
    </source>
</evidence>
<evidence type="ECO:0000313" key="11">
    <source>
        <dbReference type="EMBL" id="QQZ71770.1"/>
    </source>
</evidence>
<feature type="transmembrane region" description="Helical" evidence="1">
    <location>
        <begin position="207"/>
        <end position="228"/>
    </location>
</feature>
<keyword evidence="14" id="KW-0808">Transferase</keyword>
<evidence type="ECO:0000313" key="50">
    <source>
        <dbReference type="Proteomes" id="UP000322977"/>
    </source>
</evidence>
<dbReference type="Proteomes" id="UP001244490">
    <property type="component" value="Unassembled WGS sequence"/>
</dbReference>
<evidence type="ECO:0000313" key="33">
    <source>
        <dbReference type="Proteomes" id="UP000077826"/>
    </source>
</evidence>
<reference evidence="15 45" key="10">
    <citation type="journal article" date="2019" name="Antimicrob. Agents Chemother.">
        <title>Applying Rapid Whole Genome Sequencing to Predict Phenotypic Antimicrobial Susceptibility Testing Results Among Carbapenem-Resistant Klebsiella pneumoniae Clinical Isolates.</title>
        <authorList>
            <person name="Tamma P.D."/>
            <person name="Fan Y."/>
            <person name="Bergman Y."/>
            <person name="Pertea G."/>
            <person name="Kazmi A."/>
            <person name="Lewis S."/>
            <person name="Carroll K.C."/>
            <person name="Schatz M.C."/>
            <person name="Timp W."/>
            <person name="Simner P.J."/>
        </authorList>
    </citation>
    <scope>NUCLEOTIDE SEQUENCE [LARGE SCALE GENOMIC DNA]</scope>
    <source>
        <strain evidence="15 45">KLPN_104</strain>
    </source>
</reference>
<dbReference type="AlphaFoldDB" id="A0A086IFT6"/>
<evidence type="ECO:0000313" key="28">
    <source>
        <dbReference type="EMBL" id="TYL77099.1"/>
    </source>
</evidence>
<evidence type="ECO:0000313" key="53">
    <source>
        <dbReference type="Proteomes" id="UP000479475"/>
    </source>
</evidence>
<evidence type="ECO:0000313" key="13">
    <source>
        <dbReference type="EMBL" id="RDT88759.1"/>
    </source>
</evidence>
<dbReference type="Proteomes" id="UP000322977">
    <property type="component" value="Unassembled WGS sequence"/>
</dbReference>
<dbReference type="Proteomes" id="UP000259364">
    <property type="component" value="Unassembled WGS sequence"/>
</dbReference>
<dbReference type="Proteomes" id="UP000255239">
    <property type="component" value="Unassembled WGS sequence"/>
</dbReference>
<evidence type="ECO:0000313" key="49">
    <source>
        <dbReference type="Proteomes" id="UP000294951"/>
    </source>
</evidence>
<reference evidence="11 56" key="19">
    <citation type="submission" date="2021-01" db="EMBL/GenBank/DDBJ databases">
        <title>Genome sequencing of apramycin resistant K. pneumoniae.</title>
        <authorList>
            <person name="Chen L."/>
            <person name="Kreiswirth B."/>
        </authorList>
    </citation>
    <scope>NUCLEOTIDE SEQUENCE [LARGE SCALE GENOMIC DNA]</scope>
    <source>
        <strain evidence="11 56">59493</strain>
    </source>
</reference>
<dbReference type="EMBL" id="UIXM01000006">
    <property type="protein sequence ID" value="SVS25813.1"/>
    <property type="molecule type" value="Genomic_DNA"/>
</dbReference>
<proteinExistence type="predicted"/>
<reference evidence="4" key="20">
    <citation type="submission" date="2023-07" db="EMBL/GenBank/DDBJ databases">
        <authorList>
            <person name="Peng Z."/>
        </authorList>
    </citation>
    <scope>NUCLEOTIDE SEQUENCE</scope>
    <source>
        <strain evidence="4">KP219</strain>
    </source>
</reference>
<dbReference type="Proteomes" id="UP000294951">
    <property type="component" value="Unassembled WGS sequence"/>
</dbReference>
<dbReference type="KEGG" id="kpne:KU54_000745"/>
<accession>A0A4V0H6L8</accession>
<accession>A0A0J2GM50</accession>
<evidence type="ECO:0000313" key="34">
    <source>
        <dbReference type="Proteomes" id="UP000254799"/>
    </source>
</evidence>
<evidence type="ECO:0000313" key="22">
    <source>
        <dbReference type="EMBL" id="SWF72742.1"/>
    </source>
</evidence>
<dbReference type="Proteomes" id="UP000254657">
    <property type="component" value="Unassembled WGS sequence"/>
</dbReference>
<dbReference type="EMBL" id="CP063008">
    <property type="protein sequence ID" value="QOU51984.1"/>
    <property type="molecule type" value="Genomic_DNA"/>
</dbReference>
<dbReference type="Proteomes" id="UP000255192">
    <property type="component" value="Unassembled WGS sequence"/>
</dbReference>
<dbReference type="EMBL" id="LR134162">
    <property type="protein sequence ID" value="VEB03724.1"/>
    <property type="molecule type" value="Genomic_DNA"/>
</dbReference>
<dbReference type="EMBL" id="FLDK01000006">
    <property type="protein sequence ID" value="SBH21542.1"/>
    <property type="molecule type" value="Genomic_DNA"/>
</dbReference>
<evidence type="ECO:0000313" key="21">
    <source>
        <dbReference type="EMBL" id="SVS25813.1"/>
    </source>
</evidence>
<dbReference type="Proteomes" id="UP000532829">
    <property type="component" value="Chromosome"/>
</dbReference>
<dbReference type="Proteomes" id="UP000479475">
    <property type="component" value="Unassembled WGS sequence"/>
</dbReference>
<dbReference type="EMBL" id="JAAKYD010000004">
    <property type="protein sequence ID" value="NGN71545.1"/>
    <property type="molecule type" value="Genomic_DNA"/>
</dbReference>
<dbReference type="Proteomes" id="UP000253559">
    <property type="component" value="Unassembled WGS sequence"/>
</dbReference>
<dbReference type="EMBL" id="SMTN01000024">
    <property type="protein sequence ID" value="TDJ95760.1"/>
    <property type="molecule type" value="Genomic_DNA"/>
</dbReference>
<reference evidence="7 54" key="13">
    <citation type="submission" date="2019-11" db="EMBL/GenBank/DDBJ databases">
        <title>Emergence of a novel subclone of carbapenem-resistant Klebsiella pneumoniae ST11 with enhanced virulence and transmissibility: a molecular epidemiological, clinical, genomic study.</title>
        <authorList>
            <person name="Zhou K."/>
        </authorList>
    </citation>
    <scope>NUCLEOTIDE SEQUENCE [LARGE SCALE GENOMIC DNA]</scope>
    <source>
        <strain evidence="7 54">KP_38044</strain>
    </source>
</reference>
<evidence type="ECO:0000313" key="26">
    <source>
        <dbReference type="EMBL" id="SYR44532.1"/>
    </source>
</evidence>
<evidence type="ECO:0000313" key="29">
    <source>
        <dbReference type="EMBL" id="VCV75571.1"/>
    </source>
</evidence>
<dbReference type="Gene3D" id="3.90.1480.10">
    <property type="entry name" value="Alpha-2,3-sialyltransferase"/>
    <property type="match status" value="1"/>
</dbReference>
<dbReference type="EMBL" id="JAUUIA010000011">
    <property type="protein sequence ID" value="MDP0968186.1"/>
    <property type="molecule type" value="Genomic_DNA"/>
</dbReference>
<dbReference type="GO" id="GO:0016740">
    <property type="term" value="F:transferase activity"/>
    <property type="evidence" value="ECO:0007669"/>
    <property type="project" value="UniProtKB-KW"/>
</dbReference>
<dbReference type="RefSeq" id="WP_002922468.1">
    <property type="nucleotide sequence ID" value="NZ_ABLUVU020000005.1"/>
</dbReference>
<dbReference type="EMBL" id="WNPO01000007">
    <property type="protein sequence ID" value="MUA39096.1"/>
    <property type="molecule type" value="Genomic_DNA"/>
</dbReference>
<evidence type="ECO:0000313" key="45">
    <source>
        <dbReference type="Proteomes" id="UP000275975"/>
    </source>
</evidence>
<dbReference type="Proteomes" id="UP000259975">
    <property type="component" value="Unassembled WGS sequence"/>
</dbReference>
<evidence type="ECO:0000313" key="10">
    <source>
        <dbReference type="EMBL" id="QQL33799.1"/>
    </source>
</evidence>
<evidence type="ECO:0000313" key="42">
    <source>
        <dbReference type="Proteomes" id="UP000259497"/>
    </source>
</evidence>
<evidence type="ECO:0000313" key="9">
    <source>
        <dbReference type="EMBL" id="QOU51984.1"/>
    </source>
</evidence>
<evidence type="ECO:0000313" key="3">
    <source>
        <dbReference type="EMBL" id="KII06490.1"/>
    </source>
</evidence>
<reference evidence="37 38" key="6">
    <citation type="submission" date="2018-08" db="EMBL/GenBank/DDBJ databases">
        <authorList>
            <consortium name="Pathogen Informatics"/>
        </authorList>
    </citation>
    <scope>NUCLEOTIDE SEQUENCE [LARGE SCALE GENOMIC DNA]</scope>
    <source>
        <strain evidence="31 48">5012STDY7312589</strain>
        <strain evidence="24 37">EuSCAPE_AT002</strain>
        <strain evidence="25 43">EuSCAPE_AT029</strain>
        <strain evidence="20 40">EuSCAPE_GR003</strain>
        <strain evidence="21 42">EuSCAPE_GR114</strain>
        <strain evidence="26 38">EuSCAPE_HU047</strain>
        <strain evidence="23 39">EuSCAPE_TR125</strain>
        <strain evidence="22 41">EuSCAPE_UK014</strain>
        <strain evidence="33">k480</strain>
        <strain evidence="16">K480</strain>
        <strain evidence="30 46">NCTC13635</strain>
    </source>
</reference>
<reference evidence="34 35" key="2">
    <citation type="submission" date="2018-06" db="EMBL/GenBank/DDBJ databases">
        <authorList>
            <consortium name="Pathogen Informatics"/>
            <person name="Doyle S."/>
        </authorList>
    </citation>
    <scope>NUCLEOTIDE SEQUENCE [LARGE SCALE GENOMIC DNA]</scope>
    <source>
        <strain evidence="19 36">NCTC11679</strain>
        <strain evidence="18 35">NCTC204</strain>
        <strain evidence="17 34">NCTC8849</strain>
    </source>
</reference>
<dbReference type="EMBL" id="MPYG04000195">
    <property type="protein sequence ID" value="ROG89570.1"/>
    <property type="molecule type" value="Genomic_DNA"/>
</dbReference>
<dbReference type="Proteomes" id="UP000077826">
    <property type="component" value="Unassembled WGS sequence"/>
</dbReference>
<gene>
    <name evidence="29" type="ORF">BANRA_01926</name>
    <name evidence="14" type="ORF">BL124_00024945</name>
    <name evidence="12" type="ORF">DM078_16155</name>
    <name evidence="13" type="ORF">DW286_18255</name>
    <name evidence="27" type="ORF">E1814_20430</name>
    <name evidence="15" type="ORF">EAO17_13015</name>
    <name evidence="28" type="ORF">FXN67_17585</name>
    <name evidence="8" type="ORF">G4V31_05305</name>
    <name evidence="5" type="ORF">GJJ01_17565</name>
    <name evidence="9" type="ORF">GJJ08_000735</name>
    <name evidence="6" type="ORF">GJJ18_03100</name>
    <name evidence="7" type="ORF">GNF00_04445</name>
    <name evidence="10" type="ORF">H3G96_000750</name>
    <name evidence="11" type="ORF">JMZ77_00735</name>
    <name evidence="2" type="ORF">KPZU09_54700</name>
    <name evidence="3" type="ORF">LS45_09370</name>
    <name evidence="19" type="ORF">NCTC11679_00167</name>
    <name evidence="30" type="ORF">NCTC13635_03862</name>
    <name evidence="18" type="ORF">NCTC204_02152</name>
    <name evidence="17" type="ORF">NCTC8849_06324</name>
    <name evidence="4" type="ORF">Q6294_14270</name>
    <name evidence="31" type="ORF">SAMEA104567804_01314</name>
    <name evidence="16" type="ORF">SAMEA2273558_02874</name>
    <name evidence="24" type="ORF">SAMEA3499874_03629</name>
    <name evidence="25" type="ORF">SAMEA3499901_00460</name>
    <name evidence="26" type="ORF">SAMEA3538828_03826</name>
    <name evidence="20" type="ORF">SAMEA3649591_03426</name>
    <name evidence="21" type="ORF">SAMEA3649733_02497</name>
    <name evidence="22" type="ORF">SAMEA3720909_02740</name>
    <name evidence="23" type="ORF">SAMEA3729652_02416</name>
</gene>
<evidence type="ECO:0000313" key="27">
    <source>
        <dbReference type="EMBL" id="TDJ95760.1"/>
    </source>
</evidence>
<reference evidence="13" key="3">
    <citation type="submission" date="2018-07" db="EMBL/GenBank/DDBJ databases">
        <title>Draft genome sequence of Klebsiella pneumoniae K293.</title>
        <authorList>
            <person name="He F."/>
        </authorList>
    </citation>
    <scope>NUCLEOTIDE SEQUENCE</scope>
    <source>
        <strain evidence="13">K293</strain>
    </source>
</reference>
<reference evidence="15" key="7">
    <citation type="submission" date="2018-10" db="EMBL/GenBank/DDBJ databases">
        <authorList>
            <person name="Fan Y."/>
            <person name="Timp W."/>
            <person name="Bergman Y."/>
            <person name="Tamma P."/>
            <person name="Simner P."/>
        </authorList>
    </citation>
    <scope>NUCLEOTIDE SEQUENCE</scope>
    <source>
        <strain evidence="15">KLPN_104</strain>
    </source>
</reference>
<evidence type="ECO:0000313" key="41">
    <source>
        <dbReference type="Proteomes" id="UP000259364"/>
    </source>
</evidence>
<reference evidence="27 49" key="11">
    <citation type="submission" date="2019-03" db="EMBL/GenBank/DDBJ databases">
        <title>Multidrug-Resistant Klebsiella pneumoniae Clinical Bloodstream Isolates in Shanghai, China.</title>
        <authorList>
            <person name="Wang S."/>
        </authorList>
    </citation>
    <scope>NUCLEOTIDE SEQUENCE [LARGE SCALE GENOMIC DNA]</scope>
    <source>
        <strain evidence="27 49">RJ1071</strain>
    </source>
</reference>
<evidence type="ECO:0000313" key="44">
    <source>
        <dbReference type="Proteomes" id="UP000269921"/>
    </source>
</evidence>
<evidence type="ECO:0000313" key="43">
    <source>
        <dbReference type="Proteomes" id="UP000259975"/>
    </source>
</evidence>
<evidence type="ECO:0000313" key="51">
    <source>
        <dbReference type="Proteomes" id="UP000439817"/>
    </source>
</evidence>
<reference evidence="5 52" key="14">
    <citation type="submission" date="2019-11" db="EMBL/GenBank/DDBJ databases">
        <title>Molecular typing, antibiotic resistance determination and virulence profiling for 36 multidrug-resistant clinical Klebsiella pneumoniae isolates using second- and third-generation sequencing.</title>
        <authorList>
            <person name="Shelenkov A."/>
            <person name="Mikhaylova Y."/>
            <person name="Yanushevich Y."/>
            <person name="Samoilov A."/>
            <person name="Petrova L."/>
            <person name="Fomina V."/>
            <person name="Gusarov V."/>
            <person name="Zamyatin M."/>
            <person name="Shagin D."/>
        </authorList>
    </citation>
    <scope>NUCLEOTIDE SEQUENCE [LARGE SCALE GENOMIC DNA]</scope>
    <source>
        <strain evidence="6">CriePir115</strain>
        <strain evidence="5 52">CriePir226</strain>
    </source>
</reference>
<dbReference type="Proteomes" id="UP000485085">
    <property type="component" value="Unassembled WGS sequence"/>
</dbReference>
<evidence type="ECO:0000313" key="30">
    <source>
        <dbReference type="EMBL" id="VEB03724.1"/>
    </source>
</evidence>
<evidence type="ECO:0000313" key="39">
    <source>
        <dbReference type="Proteomes" id="UP000258798"/>
    </source>
</evidence>
<reference evidence="29 44" key="8">
    <citation type="submission" date="2018-10" db="EMBL/GenBank/DDBJ databases">
        <authorList>
            <person name="Noll B N."/>
        </authorList>
    </citation>
    <scope>NUCLEOTIDE SEQUENCE [LARGE SCALE GENOMIC DNA]</scope>
    <source>
        <strain evidence="29">Kpneu006</strain>
    </source>
</reference>
<dbReference type="EMBL" id="VSSY01000015">
    <property type="protein sequence ID" value="TYL77099.1"/>
    <property type="molecule type" value="Genomic_DNA"/>
</dbReference>
<dbReference type="Proteomes" id="UP000258905">
    <property type="component" value="Unassembled WGS sequence"/>
</dbReference>
<dbReference type="EMBL" id="CAAGWG010000003">
    <property type="protein sequence ID" value="VGC85636.1"/>
    <property type="molecule type" value="Genomic_DNA"/>
</dbReference>
<evidence type="ECO:0000313" key="8">
    <source>
        <dbReference type="EMBL" id="NGN71545.1"/>
    </source>
</evidence>
<dbReference type="Proteomes" id="UP000294876">
    <property type="component" value="Unassembled WGS sequence"/>
</dbReference>
<evidence type="ECO:0000313" key="16">
    <source>
        <dbReference type="EMBL" id="SBH21542.1"/>
    </source>
</evidence>
<dbReference type="Proteomes" id="UP000655094">
    <property type="component" value="Unassembled WGS sequence"/>
</dbReference>
<keyword evidence="1" id="KW-0812">Transmembrane</keyword>
<evidence type="ECO:0000313" key="52">
    <source>
        <dbReference type="Proteomes" id="UP000441029"/>
    </source>
</evidence>
<evidence type="ECO:0000313" key="37">
    <source>
        <dbReference type="Proteomes" id="UP000257587"/>
    </source>
</evidence>
<evidence type="ECO:0000313" key="2">
    <source>
        <dbReference type="EMBL" id="GHK55734.1"/>
    </source>
</evidence>
<sequence>MGSLFKQIYRYTRPRAYRHNENLWPFTRITRAPSGEISALRYKGKTVPLVSLSALKNSMQGEVLLTATGPSTRNIDFSLLSKTIPVMGVNGAWHLADRLHFSLYTIVDMEFFDKKPDIIRAIVSQPDILLFTTMHGIAKIVDRYGDALRCRLALIEDGCYKIYQPKVASEAIKRTYQQNAAMCFHPQRPDICFSTDIRQGIFDAGTVVYWALQILAWLGFNTILVSGLDMTNFNQPRFYETQQEKLPSYLATKVDTLVMPSFAHAAQVLQQRQIRVINFSPESAVPDTIFEKVAFNEYFKSE</sequence>
<name>A0A086IFT6_KLEPN</name>
<dbReference type="KEGG" id="kpnu:LI86_00740"/>
<dbReference type="Proteomes" id="UP000257587">
    <property type="component" value="Unassembled WGS sequence"/>
</dbReference>
<evidence type="ECO:0000313" key="23">
    <source>
        <dbReference type="EMBL" id="SWT13706.1"/>
    </source>
</evidence>
<evidence type="ECO:0000313" key="48">
    <source>
        <dbReference type="Proteomes" id="UP000294876"/>
    </source>
</evidence>
<evidence type="ECO:0000313" key="15">
    <source>
        <dbReference type="EMBL" id="RRF07079.1"/>
    </source>
</evidence>
<evidence type="ECO:0000313" key="32">
    <source>
        <dbReference type="Proteomes" id="UP000031820"/>
    </source>
</evidence>
<dbReference type="EMBL" id="WJVL01000012">
    <property type="protein sequence ID" value="MRJ97756.1"/>
    <property type="molecule type" value="Genomic_DNA"/>
</dbReference>
<evidence type="ECO:0000313" key="14">
    <source>
        <dbReference type="EMBL" id="ROG89570.1"/>
    </source>
</evidence>
<evidence type="ECO:0000313" key="24">
    <source>
        <dbReference type="EMBL" id="SXG17607.1"/>
    </source>
</evidence>
<reference evidence="10 55" key="18">
    <citation type="submission" date="2020-12" db="EMBL/GenBank/DDBJ databases">
        <title>The complete genome of Klebsiella pneumoniae strain 090374.</title>
        <authorList>
            <person name="Wei L."/>
            <person name="Wen H."/>
            <person name="Liu L."/>
            <person name="Feng Y."/>
            <person name="Zong Z."/>
        </authorList>
    </citation>
    <scope>NUCLEOTIDE SEQUENCE [LARGE SCALE GENOMIC DNA]</scope>
    <source>
        <strain evidence="10 55">WCHKP090374</strain>
    </source>
</reference>
<evidence type="ECO:0000313" key="19">
    <source>
        <dbReference type="EMBL" id="STV13117.1"/>
    </source>
</evidence>
<evidence type="ECO:0000313" key="38">
    <source>
        <dbReference type="Proteomes" id="UP000258253"/>
    </source>
</evidence>
<dbReference type="EMBL" id="QRCF01000021">
    <property type="protein sequence ID" value="RDT88759.1"/>
    <property type="molecule type" value="Genomic_DNA"/>
</dbReference>
<evidence type="ECO:0000313" key="31">
    <source>
        <dbReference type="EMBL" id="VGC85636.1"/>
    </source>
</evidence>
<dbReference type="EMBL" id="UKGE01000002">
    <property type="protein sequence ID" value="SXN29161.1"/>
    <property type="molecule type" value="Genomic_DNA"/>
</dbReference>
<dbReference type="EMBL" id="BNFF01000001">
    <property type="protein sequence ID" value="GHK55734.1"/>
    <property type="molecule type" value="Genomic_DNA"/>
</dbReference>